<dbReference type="OrthoDB" id="260547at2157"/>
<reference evidence="2" key="1">
    <citation type="submission" date="2016-10" db="EMBL/GenBank/DDBJ databases">
        <authorList>
            <person name="Varghese N."/>
            <person name="Submissions S."/>
        </authorList>
    </citation>
    <scope>NUCLEOTIDE SEQUENCE [LARGE SCALE GENOMIC DNA]</scope>
    <source>
        <strain evidence="2">B4,CECT 8067,JCM 17497</strain>
    </source>
</reference>
<dbReference type="STRING" id="1095776.SAMN04515672_2906"/>
<dbReference type="Pfam" id="PF20542">
    <property type="entry name" value="DUF6757"/>
    <property type="match status" value="1"/>
</dbReference>
<evidence type="ECO:0000313" key="2">
    <source>
        <dbReference type="Proteomes" id="UP000198882"/>
    </source>
</evidence>
<accession>A0A1G9BCI5</accession>
<keyword evidence="2" id="KW-1185">Reference proteome</keyword>
<dbReference type="RefSeq" id="WP_006092578.1">
    <property type="nucleotide sequence ID" value="NZ_FNFE01000004.1"/>
</dbReference>
<dbReference type="InterPro" id="IPR046645">
    <property type="entry name" value="DUF6757"/>
</dbReference>
<evidence type="ECO:0000313" key="1">
    <source>
        <dbReference type="EMBL" id="SDK37193.1"/>
    </source>
</evidence>
<dbReference type="EMBL" id="FNFE01000004">
    <property type="protein sequence ID" value="SDK37193.1"/>
    <property type="molecule type" value="Genomic_DNA"/>
</dbReference>
<proteinExistence type="predicted"/>
<protein>
    <submittedName>
        <fullName evidence="1">Uncharacterized protein</fullName>
    </submittedName>
</protein>
<organism evidence="1 2">
    <name type="scientific">Natronorubrum texcoconense</name>
    <dbReference type="NCBI Taxonomy" id="1095776"/>
    <lineage>
        <taxon>Archaea</taxon>
        <taxon>Methanobacteriati</taxon>
        <taxon>Methanobacteriota</taxon>
        <taxon>Stenosarchaea group</taxon>
        <taxon>Halobacteria</taxon>
        <taxon>Halobacteriales</taxon>
        <taxon>Natrialbaceae</taxon>
        <taxon>Natronorubrum</taxon>
    </lineage>
</organism>
<sequence>MNCHYCDREAAFAAESEGLKVGLCEDHFRERLQELAEADGLETLKEKVDVDRAE</sequence>
<dbReference type="Proteomes" id="UP000198882">
    <property type="component" value="Unassembled WGS sequence"/>
</dbReference>
<gene>
    <name evidence="1" type="ORF">SAMN04515672_2906</name>
</gene>
<dbReference type="AlphaFoldDB" id="A0A1G9BCI5"/>
<name>A0A1G9BCI5_9EURY</name>